<dbReference type="Proteomes" id="UP000306317">
    <property type="component" value="Unassembled WGS sequence"/>
</dbReference>
<comment type="caution">
    <text evidence="3">The sequence shown here is derived from an EMBL/GenBank/DDBJ whole genome shotgun (WGS) entry which is preliminary data.</text>
</comment>
<evidence type="ECO:0000256" key="1">
    <source>
        <dbReference type="SAM" id="SignalP"/>
    </source>
</evidence>
<organism evidence="3 4">
    <name type="scientific">Rhodanobacter lindaniclasticus</name>
    <dbReference type="NCBI Taxonomy" id="75310"/>
    <lineage>
        <taxon>Bacteria</taxon>
        <taxon>Pseudomonadati</taxon>
        <taxon>Pseudomonadota</taxon>
        <taxon>Gammaproteobacteria</taxon>
        <taxon>Lysobacterales</taxon>
        <taxon>Rhodanobacteraceae</taxon>
        <taxon>Rhodanobacter</taxon>
    </lineage>
</organism>
<dbReference type="EMBL" id="MWIO01000013">
    <property type="protein sequence ID" value="THD08995.1"/>
    <property type="molecule type" value="Genomic_DNA"/>
</dbReference>
<name>A0A4S3KJM9_9GAMM</name>
<evidence type="ECO:0000313" key="3">
    <source>
        <dbReference type="EMBL" id="THD08995.1"/>
    </source>
</evidence>
<dbReference type="InterPro" id="IPR025711">
    <property type="entry name" value="PepSY"/>
</dbReference>
<dbReference type="Pfam" id="PF13670">
    <property type="entry name" value="PepSY_2"/>
    <property type="match status" value="2"/>
</dbReference>
<evidence type="ECO:0000313" key="4">
    <source>
        <dbReference type="Proteomes" id="UP000306317"/>
    </source>
</evidence>
<feature type="domain" description="PepSY" evidence="2">
    <location>
        <begin position="9"/>
        <end position="82"/>
    </location>
</feature>
<evidence type="ECO:0000259" key="2">
    <source>
        <dbReference type="Pfam" id="PF13670"/>
    </source>
</evidence>
<feature type="domain" description="PepSY" evidence="2">
    <location>
        <begin position="90"/>
        <end position="142"/>
    </location>
</feature>
<keyword evidence="1" id="KW-0732">Signal</keyword>
<reference evidence="3 4" key="1">
    <citation type="submission" date="2017-02" db="EMBL/GenBank/DDBJ databases">
        <title>Whole genome sequencing of Rhodanobacter lindaniclasticus DSM 17932.</title>
        <authorList>
            <person name="Kumar S."/>
            <person name="Patil P."/>
            <person name="Patil P.B."/>
        </authorList>
    </citation>
    <scope>NUCLEOTIDE SEQUENCE [LARGE SCALE GENOMIC DNA]</scope>
    <source>
        <strain evidence="3 4">DSM 17932</strain>
    </source>
</reference>
<feature type="chain" id="PRO_5020979588" evidence="1">
    <location>
        <begin position="28"/>
        <end position="144"/>
    </location>
</feature>
<accession>A0A4S3KJM9</accession>
<keyword evidence="4" id="KW-1185">Reference proteome</keyword>
<protein>
    <submittedName>
        <fullName evidence="3">Peptidase M4</fullName>
    </submittedName>
</protein>
<sequence>MKPTIPSLALALSIGALSLGAYQSAIAQQALTEAQVRARLTAQGYTDVHDLKFKDGMRKAEADSADGNDLDVRVDASTGQIYPDAQVSTLSKHDVEAALSTQGYTHVHDVDYDDGIWKAKADNPAGKKVKLRIDAHSGKVIGID</sequence>
<dbReference type="RefSeq" id="WP_136257479.1">
    <property type="nucleotide sequence ID" value="NZ_MWIO01000013.1"/>
</dbReference>
<dbReference type="OrthoDB" id="5951452at2"/>
<feature type="signal peptide" evidence="1">
    <location>
        <begin position="1"/>
        <end position="27"/>
    </location>
</feature>
<gene>
    <name evidence="3" type="ORF">B1991_04410</name>
</gene>
<dbReference type="AlphaFoldDB" id="A0A4S3KJM9"/>
<proteinExistence type="predicted"/>